<evidence type="ECO:0000256" key="3">
    <source>
        <dbReference type="ARBA" id="ARBA00022552"/>
    </source>
</evidence>
<reference evidence="6 7" key="1">
    <citation type="submission" date="2016-10" db="EMBL/GenBank/DDBJ databases">
        <title>Reductive evolution of mitochondrial metabolism and differential evolution of invasion-related proteins in Cryptosporidium.</title>
        <authorList>
            <person name="Liu S."/>
            <person name="Roellig D.M."/>
            <person name="Guo Y."/>
            <person name="Li N."/>
            <person name="Frace M.A."/>
            <person name="Tang K."/>
            <person name="Zhang L."/>
            <person name="Feng Y."/>
            <person name="Xiao L."/>
        </authorList>
    </citation>
    <scope>NUCLEOTIDE SEQUENCE [LARGE SCALE GENOMIC DNA]</scope>
    <source>
        <strain evidence="6">30847</strain>
    </source>
</reference>
<keyword evidence="3" id="KW-0698">rRNA processing</keyword>
<dbReference type="SUPFAM" id="SSF88723">
    <property type="entry name" value="PIN domain-like"/>
    <property type="match status" value="1"/>
</dbReference>
<name>A0A1J4MWT3_9CRYT</name>
<dbReference type="RefSeq" id="XP_067069219.1">
    <property type="nucleotide sequence ID" value="XM_067211198.1"/>
</dbReference>
<evidence type="ECO:0000256" key="4">
    <source>
        <dbReference type="ARBA" id="ARBA00023242"/>
    </source>
</evidence>
<comment type="caution">
    <text evidence="6">The sequence shown here is derived from an EMBL/GenBank/DDBJ whole genome shotgun (WGS) entry which is preliminary data.</text>
</comment>
<keyword evidence="4" id="KW-0539">Nucleus</keyword>
<dbReference type="GO" id="GO:0006364">
    <property type="term" value="P:rRNA processing"/>
    <property type="evidence" value="ECO:0007669"/>
    <property type="project" value="UniProtKB-KW"/>
</dbReference>
<keyword evidence="2" id="KW-0690">Ribosome biogenesis</keyword>
<dbReference type="VEuPathDB" id="CryptoDB:cand_009580"/>
<evidence type="ECO:0008006" key="8">
    <source>
        <dbReference type="Google" id="ProtNLM"/>
    </source>
</evidence>
<feature type="compositionally biased region" description="Basic residues" evidence="5">
    <location>
        <begin position="245"/>
        <end position="256"/>
    </location>
</feature>
<dbReference type="EMBL" id="LRBS01000038">
    <property type="protein sequence ID" value="OII77373.1"/>
    <property type="molecule type" value="Genomic_DNA"/>
</dbReference>
<dbReference type="Proteomes" id="UP000186804">
    <property type="component" value="Unassembled WGS sequence"/>
</dbReference>
<dbReference type="GO" id="GO:0032040">
    <property type="term" value="C:small-subunit processome"/>
    <property type="evidence" value="ECO:0007669"/>
    <property type="project" value="InterPro"/>
</dbReference>
<dbReference type="AlphaFoldDB" id="A0A1J4MWT3"/>
<proteinExistence type="predicted"/>
<protein>
    <recommendedName>
        <fullName evidence="8">PIN domain-containing protein</fullName>
    </recommendedName>
</protein>
<evidence type="ECO:0000313" key="7">
    <source>
        <dbReference type="Proteomes" id="UP000186804"/>
    </source>
</evidence>
<dbReference type="OrthoDB" id="25675at2759"/>
<dbReference type="InterPro" id="IPR029060">
    <property type="entry name" value="PIN-like_dom_sf"/>
</dbReference>
<accession>A0A1J4MWT3</accession>
<dbReference type="InterPro" id="IPR006984">
    <property type="entry name" value="Fcf1/UTP23"/>
</dbReference>
<dbReference type="PANTHER" id="PTHR12416">
    <property type="entry name" value="RRNA-PROCESSING PROTEIN UTP23 HOMOLOG"/>
    <property type="match status" value="1"/>
</dbReference>
<sequence length="256" mass="29933">MNFKFTEPYRILVDGTFILAALKVKFHIKEQLSKLLGGRITPIVSNCILKEIETLNFSNQSTKADFSGAKLTARAFFRYKCNHIYETDTIEKQSQSILYNENISAINPSIIDKDNEFKNKKKFDSFRCILDIVSKNENSKKFIVATQDVLLRKKLRKIPGVPIIYFYNQIPILENPSQVTCSQQLSKEQEKLLPQKWEYSYISCLKNTLNQDSQTKEKRRKRKNPNPLSCIKKKKKPDLTSQNKDKKKRTRTRNKK</sequence>
<evidence type="ECO:0000256" key="1">
    <source>
        <dbReference type="ARBA" id="ARBA00004604"/>
    </source>
</evidence>
<feature type="region of interest" description="Disordered" evidence="5">
    <location>
        <begin position="212"/>
        <end position="256"/>
    </location>
</feature>
<gene>
    <name evidence="6" type="ORF">cand_009580</name>
</gene>
<dbReference type="GeneID" id="92365143"/>
<keyword evidence="7" id="KW-1185">Reference proteome</keyword>
<comment type="subcellular location">
    <subcellularLocation>
        <location evidence="1">Nucleus</location>
        <location evidence="1">Nucleolus</location>
    </subcellularLocation>
</comment>
<dbReference type="CDD" id="cd08553">
    <property type="entry name" value="PIN_Fcf1-like"/>
    <property type="match status" value="1"/>
</dbReference>
<organism evidence="6 7">
    <name type="scientific">Cryptosporidium andersoni</name>
    <dbReference type="NCBI Taxonomy" id="117008"/>
    <lineage>
        <taxon>Eukaryota</taxon>
        <taxon>Sar</taxon>
        <taxon>Alveolata</taxon>
        <taxon>Apicomplexa</taxon>
        <taxon>Conoidasida</taxon>
        <taxon>Coccidia</taxon>
        <taxon>Eucoccidiorida</taxon>
        <taxon>Eimeriorina</taxon>
        <taxon>Cryptosporidiidae</taxon>
        <taxon>Cryptosporidium</taxon>
    </lineage>
</organism>
<dbReference type="Pfam" id="PF04900">
    <property type="entry name" value="Fcf1"/>
    <property type="match status" value="2"/>
</dbReference>
<evidence type="ECO:0000256" key="5">
    <source>
        <dbReference type="SAM" id="MobiDB-lite"/>
    </source>
</evidence>
<dbReference type="Gene3D" id="3.40.50.1010">
    <property type="entry name" value="5'-nuclease"/>
    <property type="match status" value="1"/>
</dbReference>
<evidence type="ECO:0000256" key="2">
    <source>
        <dbReference type="ARBA" id="ARBA00022517"/>
    </source>
</evidence>
<evidence type="ECO:0000313" key="6">
    <source>
        <dbReference type="EMBL" id="OII77373.1"/>
    </source>
</evidence>